<proteinExistence type="predicted"/>
<dbReference type="InterPro" id="IPR029052">
    <property type="entry name" value="Metallo-depent_PP-like"/>
</dbReference>
<evidence type="ECO:0000313" key="3">
    <source>
        <dbReference type="EMBL" id="SFP76140.1"/>
    </source>
</evidence>
<dbReference type="STRING" id="937334.SAMN05444406_103118"/>
<dbReference type="GO" id="GO:0016787">
    <property type="term" value="F:hydrolase activity"/>
    <property type="evidence" value="ECO:0007669"/>
    <property type="project" value="UniProtKB-KW"/>
</dbReference>
<dbReference type="InterPro" id="IPR050535">
    <property type="entry name" value="DNA_Repair-Maintenance_Comp"/>
</dbReference>
<dbReference type="CDD" id="cd00840">
    <property type="entry name" value="MPP_Mre11_N"/>
    <property type="match status" value="1"/>
</dbReference>
<sequence>MVGFKFLHLADVHLDTPFQARTKDMRMFLRQAIRQAFQRAVDLAISEKVHALLIAGDLFDNQTLSFATEKFIVEQMKRLSEAKIPVFYAPGNHDPAGVMYRRSLIEWPDNVKVFNARQPETCPVYDRDGQLVAWITGAGHESPREKDNIIKDFPRARDTGIPHIGLVHAWVTGARGEEEHDRYAPCTLEDMADKNYTYWALGHIHTRAHLSEQPLVVYPGNLMGRHHGEEGLKGVYVVEIGDTGRVKAEFYPVAPVCWTTFKVNNLSQVRTLAELQEHMYRAIAEQAERHGHADGHHETIARVLLEGPCFLYNQLRSQGTQGSIQEENIQVLEEYLSDVLGFRCVEVVLDGLTRPVVPDDYRGQPHVLGVALDILEKARTDPQVLLKLKPEVLAGCPGGDASETIAYLQGLLEGLDYELAARLLGGELT</sequence>
<name>A0A1I5SZE5_9FIRM</name>
<evidence type="ECO:0000313" key="4">
    <source>
        <dbReference type="Proteomes" id="UP000198577"/>
    </source>
</evidence>
<keyword evidence="1" id="KW-0378">Hydrolase</keyword>
<dbReference type="AlphaFoldDB" id="A0A1I5SZE5"/>
<dbReference type="SUPFAM" id="SSF56300">
    <property type="entry name" value="Metallo-dependent phosphatases"/>
    <property type="match status" value="1"/>
</dbReference>
<gene>
    <name evidence="3" type="ORF">SAMN05444406_103118</name>
</gene>
<dbReference type="InterPro" id="IPR004843">
    <property type="entry name" value="Calcineurin-like_PHP"/>
</dbReference>
<dbReference type="Pfam" id="PF00149">
    <property type="entry name" value="Metallophos"/>
    <property type="match status" value="1"/>
</dbReference>
<evidence type="ECO:0000256" key="1">
    <source>
        <dbReference type="ARBA" id="ARBA00022801"/>
    </source>
</evidence>
<accession>A0A1I5SZE5</accession>
<organism evidence="3 4">
    <name type="scientific">Caldicoprobacter faecalis</name>
    <dbReference type="NCBI Taxonomy" id="937334"/>
    <lineage>
        <taxon>Bacteria</taxon>
        <taxon>Bacillati</taxon>
        <taxon>Bacillota</taxon>
        <taxon>Clostridia</taxon>
        <taxon>Caldicoprobacterales</taxon>
        <taxon>Caldicoprobacteraceae</taxon>
        <taxon>Caldicoprobacter</taxon>
    </lineage>
</organism>
<dbReference type="PANTHER" id="PTHR30337">
    <property type="entry name" value="COMPONENT OF ATP-DEPENDENT DSDNA EXONUCLEASE"/>
    <property type="match status" value="1"/>
</dbReference>
<feature type="domain" description="Calcineurin-like phosphoesterase" evidence="2">
    <location>
        <begin position="4"/>
        <end position="206"/>
    </location>
</feature>
<dbReference type="PANTHER" id="PTHR30337:SF7">
    <property type="entry name" value="PHOSPHOESTERASE"/>
    <property type="match status" value="1"/>
</dbReference>
<reference evidence="3 4" key="1">
    <citation type="submission" date="2016-10" db="EMBL/GenBank/DDBJ databases">
        <authorList>
            <person name="de Groot N.N."/>
        </authorList>
    </citation>
    <scope>NUCLEOTIDE SEQUENCE [LARGE SCALE GENOMIC DNA]</scope>
    <source>
        <strain evidence="3 4">DSM 20678</strain>
    </source>
</reference>
<dbReference type="InterPro" id="IPR041796">
    <property type="entry name" value="Mre11_N"/>
</dbReference>
<dbReference type="Proteomes" id="UP000198577">
    <property type="component" value="Unassembled WGS sequence"/>
</dbReference>
<protein>
    <submittedName>
        <fullName evidence="3">Calcineurin-like phosphoesterase</fullName>
    </submittedName>
</protein>
<evidence type="ECO:0000259" key="2">
    <source>
        <dbReference type="Pfam" id="PF00149"/>
    </source>
</evidence>
<dbReference type="EMBL" id="FOXR01000003">
    <property type="protein sequence ID" value="SFP76140.1"/>
    <property type="molecule type" value="Genomic_DNA"/>
</dbReference>
<keyword evidence="4" id="KW-1185">Reference proteome</keyword>
<dbReference type="Gene3D" id="3.60.21.10">
    <property type="match status" value="1"/>
</dbReference>